<evidence type="ECO:0000313" key="5">
    <source>
        <dbReference type="Proteomes" id="UP001165524"/>
    </source>
</evidence>
<reference evidence="4" key="1">
    <citation type="submission" date="2022-04" db="EMBL/GenBank/DDBJ databases">
        <title>Alcanivorax sp. CY1518 draft genome sequence.</title>
        <authorList>
            <person name="Zhao G."/>
            <person name="An M."/>
        </authorList>
    </citation>
    <scope>NUCLEOTIDE SEQUENCE</scope>
    <source>
        <strain evidence="4">CY1518</strain>
    </source>
</reference>
<proteinExistence type="inferred from homology"/>
<comment type="similarity">
    <text evidence="1 2">Belongs to the calycin superfamily. Lipocalin family.</text>
</comment>
<dbReference type="PROSITE" id="PS00213">
    <property type="entry name" value="LIPOCALIN"/>
    <property type="match status" value="1"/>
</dbReference>
<comment type="subcellular location">
    <subcellularLocation>
        <location evidence="2">Cell outer membrane</location>
    </subcellularLocation>
</comment>
<dbReference type="InterPro" id="IPR022272">
    <property type="entry name" value="Lipocalin_CS"/>
</dbReference>
<dbReference type="Gene3D" id="2.40.128.20">
    <property type="match status" value="1"/>
</dbReference>
<dbReference type="InterPro" id="IPR002446">
    <property type="entry name" value="Lipocalin_bac"/>
</dbReference>
<dbReference type="RefSeq" id="WP_246951761.1">
    <property type="nucleotide sequence ID" value="NZ_JALKII010000005.1"/>
</dbReference>
<dbReference type="InterPro" id="IPR012674">
    <property type="entry name" value="Calycin"/>
</dbReference>
<evidence type="ECO:0000259" key="3">
    <source>
        <dbReference type="Pfam" id="PF08212"/>
    </source>
</evidence>
<dbReference type="PANTHER" id="PTHR10612">
    <property type="entry name" value="APOLIPOPROTEIN D"/>
    <property type="match status" value="1"/>
</dbReference>
<sequence>MAMSVISGRLQQFGFLLLAAILGLVGCSVSPPDGVTPVAPFELERYLGKWYEIARLDHSFERDLDNVTAQYSVRPDGHVEVINSGFDRDTGERKEAVGIAKPIGEPGEGSLKVSFFRPFYSGYHVVALDNEYQWAMVIGQSRKYFWILARQPELPAGVREQLLEQAAGLGIDVSALIWVDQGRHGG</sequence>
<feature type="domain" description="Lipocalin/cytosolic fatty-acid binding" evidence="3">
    <location>
        <begin position="42"/>
        <end position="181"/>
    </location>
</feature>
<dbReference type="Pfam" id="PF08212">
    <property type="entry name" value="Lipocalin_2"/>
    <property type="match status" value="1"/>
</dbReference>
<protein>
    <recommendedName>
        <fullName evidence="2">Outer membrane lipoprotein Blc</fullName>
    </recommendedName>
</protein>
<gene>
    <name evidence="4" type="ORF">MU846_08750</name>
</gene>
<keyword evidence="2" id="KW-0998">Cell outer membrane</keyword>
<dbReference type="CDD" id="cd19438">
    <property type="entry name" value="lipocalin_Blc-like"/>
    <property type="match status" value="1"/>
</dbReference>
<dbReference type="EMBL" id="JALKII010000005">
    <property type="protein sequence ID" value="MCK0537797.1"/>
    <property type="molecule type" value="Genomic_DNA"/>
</dbReference>
<comment type="subunit">
    <text evidence="2">Homodimer.</text>
</comment>
<comment type="caution">
    <text evidence="4">The sequence shown here is derived from an EMBL/GenBank/DDBJ whole genome shotgun (WGS) entry which is preliminary data.</text>
</comment>
<organism evidence="4 5">
    <name type="scientific">Alcanivorax quisquiliarum</name>
    <dbReference type="NCBI Taxonomy" id="2933565"/>
    <lineage>
        <taxon>Bacteria</taxon>
        <taxon>Pseudomonadati</taxon>
        <taxon>Pseudomonadota</taxon>
        <taxon>Gammaproteobacteria</taxon>
        <taxon>Oceanospirillales</taxon>
        <taxon>Alcanivoracaceae</taxon>
        <taxon>Alcanivorax</taxon>
    </lineage>
</organism>
<keyword evidence="2" id="KW-0446">Lipid-binding</keyword>
<accession>A0ABT0E7Q0</accession>
<dbReference type="PANTHER" id="PTHR10612:SF34">
    <property type="entry name" value="APOLIPOPROTEIN D"/>
    <property type="match status" value="1"/>
</dbReference>
<evidence type="ECO:0000256" key="1">
    <source>
        <dbReference type="ARBA" id="ARBA00006889"/>
    </source>
</evidence>
<dbReference type="InterPro" id="IPR022271">
    <property type="entry name" value="Lipocalin_ApoD"/>
</dbReference>
<dbReference type="SUPFAM" id="SSF50814">
    <property type="entry name" value="Lipocalins"/>
    <property type="match status" value="1"/>
</dbReference>
<keyword evidence="5" id="KW-1185">Reference proteome</keyword>
<evidence type="ECO:0000313" key="4">
    <source>
        <dbReference type="EMBL" id="MCK0537797.1"/>
    </source>
</evidence>
<evidence type="ECO:0000256" key="2">
    <source>
        <dbReference type="PIRNR" id="PIRNR036893"/>
    </source>
</evidence>
<dbReference type="InterPro" id="IPR000566">
    <property type="entry name" value="Lipocln_cytosolic_FA-bd_dom"/>
</dbReference>
<keyword evidence="2" id="KW-0472">Membrane</keyword>
<comment type="function">
    <text evidence="2">Involved in the storage or transport of lipids necessary for membrane maintenance under stressful conditions. Displays a binding preference for lysophospholipids.</text>
</comment>
<keyword evidence="2" id="KW-0449">Lipoprotein</keyword>
<dbReference type="PRINTS" id="PR01171">
    <property type="entry name" value="BCTLIPOCALIN"/>
</dbReference>
<dbReference type="Proteomes" id="UP001165524">
    <property type="component" value="Unassembled WGS sequence"/>
</dbReference>
<dbReference type="InterPro" id="IPR047202">
    <property type="entry name" value="Lipocalin_Blc-like_dom"/>
</dbReference>
<name>A0ABT0E7Q0_9GAMM</name>
<dbReference type="PIRSF" id="PIRSF036893">
    <property type="entry name" value="Lipocalin_ApoD"/>
    <property type="match status" value="1"/>
</dbReference>